<evidence type="ECO:0000313" key="2">
    <source>
        <dbReference type="Proteomes" id="UP000807025"/>
    </source>
</evidence>
<reference evidence="1" key="1">
    <citation type="submission" date="2020-11" db="EMBL/GenBank/DDBJ databases">
        <authorList>
            <consortium name="DOE Joint Genome Institute"/>
            <person name="Ahrendt S."/>
            <person name="Riley R."/>
            <person name="Andreopoulos W."/>
            <person name="Labutti K."/>
            <person name="Pangilinan J."/>
            <person name="Ruiz-Duenas F.J."/>
            <person name="Barrasa J.M."/>
            <person name="Sanchez-Garcia M."/>
            <person name="Camarero S."/>
            <person name="Miyauchi S."/>
            <person name="Serrano A."/>
            <person name="Linde D."/>
            <person name="Babiker R."/>
            <person name="Drula E."/>
            <person name="Ayuso-Fernandez I."/>
            <person name="Pacheco R."/>
            <person name="Padilla G."/>
            <person name="Ferreira P."/>
            <person name="Barriuso J."/>
            <person name="Kellner H."/>
            <person name="Castanera R."/>
            <person name="Alfaro M."/>
            <person name="Ramirez L."/>
            <person name="Pisabarro A.G."/>
            <person name="Kuo A."/>
            <person name="Tritt A."/>
            <person name="Lipzen A."/>
            <person name="He G."/>
            <person name="Yan M."/>
            <person name="Ng V."/>
            <person name="Cullen D."/>
            <person name="Martin F."/>
            <person name="Rosso M.-N."/>
            <person name="Henrissat B."/>
            <person name="Hibbett D."/>
            <person name="Martinez A.T."/>
            <person name="Grigoriev I.V."/>
        </authorList>
    </citation>
    <scope>NUCLEOTIDE SEQUENCE</scope>
    <source>
        <strain evidence="1">ATCC 90797</strain>
    </source>
</reference>
<dbReference type="EMBL" id="MU154605">
    <property type="protein sequence ID" value="KAF9492209.1"/>
    <property type="molecule type" value="Genomic_DNA"/>
</dbReference>
<accession>A0A9P5ZTT5</accession>
<dbReference type="Proteomes" id="UP000807025">
    <property type="component" value="Unassembled WGS sequence"/>
</dbReference>
<protein>
    <submittedName>
        <fullName evidence="1">Uncharacterized protein</fullName>
    </submittedName>
</protein>
<organism evidence="1 2">
    <name type="scientific">Pleurotus eryngii</name>
    <name type="common">Boletus of the steppes</name>
    <dbReference type="NCBI Taxonomy" id="5323"/>
    <lineage>
        <taxon>Eukaryota</taxon>
        <taxon>Fungi</taxon>
        <taxon>Dikarya</taxon>
        <taxon>Basidiomycota</taxon>
        <taxon>Agaricomycotina</taxon>
        <taxon>Agaricomycetes</taxon>
        <taxon>Agaricomycetidae</taxon>
        <taxon>Agaricales</taxon>
        <taxon>Pleurotineae</taxon>
        <taxon>Pleurotaceae</taxon>
        <taxon>Pleurotus</taxon>
    </lineage>
</organism>
<gene>
    <name evidence="1" type="ORF">BDN71DRAFT_1509679</name>
</gene>
<evidence type="ECO:0000313" key="1">
    <source>
        <dbReference type="EMBL" id="KAF9492209.1"/>
    </source>
</evidence>
<sequence>MAWTFDAVAKLFLRLLRVRPYKRTNASANARKHRSASPVIHSYARGSYVSRSLRSLDPSMLASPRILALEASRRRYAAISVSTTLGLSQADYKYYAPPPRPASLHACTATTTAPPVPTSTIRYLSSWRCGCYAVISPRPLPESQTPPDFRQRASDVLRATQELWT</sequence>
<dbReference type="AlphaFoldDB" id="A0A9P5ZTT5"/>
<proteinExistence type="predicted"/>
<name>A0A9P5ZTT5_PLEER</name>
<keyword evidence="2" id="KW-1185">Reference proteome</keyword>
<comment type="caution">
    <text evidence="1">The sequence shown here is derived from an EMBL/GenBank/DDBJ whole genome shotgun (WGS) entry which is preliminary data.</text>
</comment>